<feature type="transmembrane region" description="Helical" evidence="5">
    <location>
        <begin position="239"/>
        <end position="260"/>
    </location>
</feature>
<evidence type="ECO:0000256" key="2">
    <source>
        <dbReference type="ARBA" id="ARBA00022692"/>
    </source>
</evidence>
<evidence type="ECO:0000256" key="3">
    <source>
        <dbReference type="ARBA" id="ARBA00022989"/>
    </source>
</evidence>
<reference evidence="7 8" key="1">
    <citation type="submission" date="2017-09" db="EMBL/GenBank/DDBJ databases">
        <title>Depth-based differentiation of microbial function through sediment-hosted aquifers and enrichment of novel symbionts in the deep terrestrial subsurface.</title>
        <authorList>
            <person name="Probst A.J."/>
            <person name="Ladd B."/>
            <person name="Jarett J.K."/>
            <person name="Geller-Mcgrath D.E."/>
            <person name="Sieber C.M."/>
            <person name="Emerson J.B."/>
            <person name="Anantharaman K."/>
            <person name="Thomas B.C."/>
            <person name="Malmstrom R."/>
            <person name="Stieglmeier M."/>
            <person name="Klingl A."/>
            <person name="Woyke T."/>
            <person name="Ryan C.M."/>
            <person name="Banfield J.F."/>
        </authorList>
    </citation>
    <scope>NUCLEOTIDE SEQUENCE [LARGE SCALE GENOMIC DNA]</scope>
    <source>
        <strain evidence="7">CG23_combo_of_CG06-09_8_20_14_all_49_15</strain>
    </source>
</reference>
<keyword evidence="3 5" id="KW-1133">Transmembrane helix</keyword>
<dbReference type="InterPro" id="IPR007016">
    <property type="entry name" value="O-antigen_ligase-rel_domated"/>
</dbReference>
<feature type="transmembrane region" description="Helical" evidence="5">
    <location>
        <begin position="272"/>
        <end position="289"/>
    </location>
</feature>
<feature type="transmembrane region" description="Helical" evidence="5">
    <location>
        <begin position="59"/>
        <end position="79"/>
    </location>
</feature>
<feature type="domain" description="O-antigen ligase-related" evidence="6">
    <location>
        <begin position="281"/>
        <end position="442"/>
    </location>
</feature>
<evidence type="ECO:0000259" key="6">
    <source>
        <dbReference type="Pfam" id="PF04932"/>
    </source>
</evidence>
<gene>
    <name evidence="7" type="ORF">COX22_03215</name>
</gene>
<organism evidence="7 8">
    <name type="scientific">Candidatus Falkowbacteria bacterium CG23_combo_of_CG06-09_8_20_14_all_49_15</name>
    <dbReference type="NCBI Taxonomy" id="1974572"/>
    <lineage>
        <taxon>Bacteria</taxon>
        <taxon>Candidatus Falkowiibacteriota</taxon>
    </lineage>
</organism>
<proteinExistence type="predicted"/>
<evidence type="ECO:0000256" key="5">
    <source>
        <dbReference type="SAM" id="Phobius"/>
    </source>
</evidence>
<dbReference type="Proteomes" id="UP000230729">
    <property type="component" value="Unassembled WGS sequence"/>
</dbReference>
<feature type="transmembrane region" description="Helical" evidence="5">
    <location>
        <begin position="12"/>
        <end position="30"/>
    </location>
</feature>
<feature type="transmembrane region" description="Helical" evidence="5">
    <location>
        <begin position="123"/>
        <end position="144"/>
    </location>
</feature>
<keyword evidence="2 5" id="KW-0812">Transmembrane</keyword>
<evidence type="ECO:0000313" key="7">
    <source>
        <dbReference type="EMBL" id="PIP33656.1"/>
    </source>
</evidence>
<dbReference type="InterPro" id="IPR051533">
    <property type="entry name" value="WaaL-like"/>
</dbReference>
<keyword evidence="4 5" id="KW-0472">Membrane</keyword>
<feature type="transmembrane region" description="Helical" evidence="5">
    <location>
        <begin position="465"/>
        <end position="487"/>
    </location>
</feature>
<accession>A0A2G9ZKF5</accession>
<feature type="transmembrane region" description="Helical" evidence="5">
    <location>
        <begin position="295"/>
        <end position="311"/>
    </location>
</feature>
<evidence type="ECO:0000256" key="1">
    <source>
        <dbReference type="ARBA" id="ARBA00004141"/>
    </source>
</evidence>
<dbReference type="EMBL" id="PCSD01000075">
    <property type="protein sequence ID" value="PIP33656.1"/>
    <property type="molecule type" value="Genomic_DNA"/>
</dbReference>
<feature type="transmembrane region" description="Helical" evidence="5">
    <location>
        <begin position="150"/>
        <end position="171"/>
    </location>
</feature>
<sequence length="522" mass="59845">MPRTEKNLKLFFYFSLAFMSAEIFSLFAYFQPFSANFFAFAVALSALCLTLYRLEYGLLLIFGDLLINSKGYLLAVHFAGGEIPIRLLIFVILMSVWLAHSLLNPISLWSKIKVFFQAPEKKIFTIAFFVLLGGILIGTLNGFFWQQNSFNNFFLDLNGWLYFFIFLPLFFSDKKAGFWRRLVLVFASGIFWLFLKTAFLLYFFAHFSPEIVYLLYRWLRTSGVGEATLIQAGFYRLFFQSYIFILPAWYLSLGLMIVYFQQFGRIAWQKTVFYLYLVIGLLSSFLLLVSFSRSFWLAAALGLSAAALLAGRPIRIFFLWLFSWSLSLIMIILAVVLIAGIVKFPWPPTKAGQNSLTAYSERIAEIKNEPAASSRWQLWPVLWSEIRQAPYLGRGFGAVIIYQSADPRIKNSTTDGSYQTYAFEWGWLDIWLKTGIIGLIAYAGIFVIFFWQTGRSFSLELRRKLPNLTYLAIIAGLGSSALALAAVNFFTPYLNHPLGIGLLLILIYSLVNKKEWLDRSTC</sequence>
<comment type="subcellular location">
    <subcellularLocation>
        <location evidence="1">Membrane</location>
        <topology evidence="1">Multi-pass membrane protein</topology>
    </subcellularLocation>
</comment>
<feature type="transmembrane region" description="Helical" evidence="5">
    <location>
        <begin position="430"/>
        <end position="453"/>
    </location>
</feature>
<feature type="transmembrane region" description="Helical" evidence="5">
    <location>
        <begin position="36"/>
        <end position="52"/>
    </location>
</feature>
<comment type="caution">
    <text evidence="7">The sequence shown here is derived from an EMBL/GenBank/DDBJ whole genome shotgun (WGS) entry which is preliminary data.</text>
</comment>
<dbReference type="AlphaFoldDB" id="A0A2G9ZKF5"/>
<evidence type="ECO:0000256" key="4">
    <source>
        <dbReference type="ARBA" id="ARBA00023136"/>
    </source>
</evidence>
<feature type="transmembrane region" description="Helical" evidence="5">
    <location>
        <begin position="318"/>
        <end position="342"/>
    </location>
</feature>
<name>A0A2G9ZKF5_9BACT</name>
<dbReference type="PANTHER" id="PTHR37422:SF13">
    <property type="entry name" value="LIPOPOLYSACCHARIDE BIOSYNTHESIS PROTEIN PA4999-RELATED"/>
    <property type="match status" value="1"/>
</dbReference>
<feature type="transmembrane region" description="Helical" evidence="5">
    <location>
        <begin position="85"/>
        <end position="103"/>
    </location>
</feature>
<dbReference type="GO" id="GO:0016020">
    <property type="term" value="C:membrane"/>
    <property type="evidence" value="ECO:0007669"/>
    <property type="project" value="UniProtKB-SubCell"/>
</dbReference>
<protein>
    <recommendedName>
        <fullName evidence="6">O-antigen ligase-related domain-containing protein</fullName>
    </recommendedName>
</protein>
<feature type="transmembrane region" description="Helical" evidence="5">
    <location>
        <begin position="493"/>
        <end position="511"/>
    </location>
</feature>
<dbReference type="PANTHER" id="PTHR37422">
    <property type="entry name" value="TEICHURONIC ACID BIOSYNTHESIS PROTEIN TUAE"/>
    <property type="match status" value="1"/>
</dbReference>
<dbReference type="Pfam" id="PF04932">
    <property type="entry name" value="Wzy_C"/>
    <property type="match status" value="1"/>
</dbReference>
<feature type="transmembrane region" description="Helical" evidence="5">
    <location>
        <begin position="183"/>
        <end position="205"/>
    </location>
</feature>
<evidence type="ECO:0000313" key="8">
    <source>
        <dbReference type="Proteomes" id="UP000230729"/>
    </source>
</evidence>